<accession>A3ZX42</accession>
<reference evidence="1 2" key="1">
    <citation type="submission" date="2006-02" db="EMBL/GenBank/DDBJ databases">
        <authorList>
            <person name="Amann R."/>
            <person name="Ferriera S."/>
            <person name="Johnson J."/>
            <person name="Kravitz S."/>
            <person name="Halpern A."/>
            <person name="Remington K."/>
            <person name="Beeson K."/>
            <person name="Tran B."/>
            <person name="Rogers Y.-H."/>
            <person name="Friedman R."/>
            <person name="Venter J.C."/>
        </authorList>
    </citation>
    <scope>NUCLEOTIDE SEQUENCE [LARGE SCALE GENOMIC DNA]</scope>
    <source>
        <strain evidence="1 2">DSM 3645</strain>
    </source>
</reference>
<dbReference type="HOGENOM" id="CLU_2663756_0_0_0"/>
<organism evidence="1 2">
    <name type="scientific">Blastopirellula marina DSM 3645</name>
    <dbReference type="NCBI Taxonomy" id="314230"/>
    <lineage>
        <taxon>Bacteria</taxon>
        <taxon>Pseudomonadati</taxon>
        <taxon>Planctomycetota</taxon>
        <taxon>Planctomycetia</taxon>
        <taxon>Pirellulales</taxon>
        <taxon>Pirellulaceae</taxon>
        <taxon>Blastopirellula</taxon>
    </lineage>
</organism>
<sequence>MKDSASLSYFTGQQTAATNLLTETEDSGLDNIGSNVAYAAIAAVASNTYSSLRESTIFARNLLAASGSVRQVAHI</sequence>
<evidence type="ECO:0000313" key="1">
    <source>
        <dbReference type="EMBL" id="EAQ78919.1"/>
    </source>
</evidence>
<name>A3ZX42_9BACT</name>
<dbReference type="Proteomes" id="UP000004358">
    <property type="component" value="Unassembled WGS sequence"/>
</dbReference>
<evidence type="ECO:0000313" key="2">
    <source>
        <dbReference type="Proteomes" id="UP000004358"/>
    </source>
</evidence>
<dbReference type="eggNOG" id="ENOG502ZWKZ">
    <property type="taxonomic scope" value="Bacteria"/>
</dbReference>
<proteinExistence type="predicted"/>
<protein>
    <submittedName>
        <fullName evidence="1">Uncharacterized protein</fullName>
    </submittedName>
</protein>
<dbReference type="AlphaFoldDB" id="A3ZX42"/>
<gene>
    <name evidence="1" type="ORF">DSM3645_27603</name>
</gene>
<dbReference type="OrthoDB" id="304151at2"/>
<dbReference type="EMBL" id="AANZ01000017">
    <property type="protein sequence ID" value="EAQ78919.1"/>
    <property type="molecule type" value="Genomic_DNA"/>
</dbReference>
<comment type="caution">
    <text evidence="1">The sequence shown here is derived from an EMBL/GenBank/DDBJ whole genome shotgun (WGS) entry which is preliminary data.</text>
</comment>
<dbReference type="RefSeq" id="WP_002653413.1">
    <property type="nucleotide sequence ID" value="NZ_CH672376.1"/>
</dbReference>